<dbReference type="AlphaFoldDB" id="A0A225W6R7"/>
<gene>
    <name evidence="1" type="ORF">PHMEG_00013259</name>
</gene>
<reference evidence="2" key="1">
    <citation type="submission" date="2017-03" db="EMBL/GenBank/DDBJ databases">
        <title>Phytopthora megakarya and P. palmivora, two closely related causual agents of cacao black pod achieved similar genome size and gene model numbers by different mechanisms.</title>
        <authorList>
            <person name="Ali S."/>
            <person name="Shao J."/>
            <person name="Larry D.J."/>
            <person name="Kronmiller B."/>
            <person name="Shen D."/>
            <person name="Strem M.D."/>
            <person name="Melnick R.L."/>
            <person name="Guiltinan M.J."/>
            <person name="Tyler B.M."/>
            <person name="Meinhardt L.W."/>
            <person name="Bailey B.A."/>
        </authorList>
    </citation>
    <scope>NUCLEOTIDE SEQUENCE [LARGE SCALE GENOMIC DNA]</scope>
    <source>
        <strain evidence="2">zdho120</strain>
    </source>
</reference>
<name>A0A225W6R7_9STRA</name>
<evidence type="ECO:0000313" key="2">
    <source>
        <dbReference type="Proteomes" id="UP000198211"/>
    </source>
</evidence>
<organism evidence="1 2">
    <name type="scientific">Phytophthora megakarya</name>
    <dbReference type="NCBI Taxonomy" id="4795"/>
    <lineage>
        <taxon>Eukaryota</taxon>
        <taxon>Sar</taxon>
        <taxon>Stramenopiles</taxon>
        <taxon>Oomycota</taxon>
        <taxon>Peronosporomycetes</taxon>
        <taxon>Peronosporales</taxon>
        <taxon>Peronosporaceae</taxon>
        <taxon>Phytophthora</taxon>
    </lineage>
</organism>
<comment type="caution">
    <text evidence="1">The sequence shown here is derived from an EMBL/GenBank/DDBJ whole genome shotgun (WGS) entry which is preliminary data.</text>
</comment>
<evidence type="ECO:0000313" key="1">
    <source>
        <dbReference type="EMBL" id="OWZ13416.1"/>
    </source>
</evidence>
<dbReference type="EMBL" id="NBNE01001584">
    <property type="protein sequence ID" value="OWZ13416.1"/>
    <property type="molecule type" value="Genomic_DNA"/>
</dbReference>
<protein>
    <submittedName>
        <fullName evidence="1">Uncharacterized protein</fullName>
    </submittedName>
</protein>
<accession>A0A225W6R7</accession>
<proteinExistence type="predicted"/>
<sequence length="72" mass="8073">MPFLDSMPNPIPFYCPGLPHKELARIEPIGELTQALFGNFHRPTKSGYATSSQIIRWLTLMRITVGLCVPTT</sequence>
<dbReference type="Proteomes" id="UP000198211">
    <property type="component" value="Unassembled WGS sequence"/>
</dbReference>
<keyword evidence="2" id="KW-1185">Reference proteome</keyword>